<evidence type="ECO:0000313" key="3">
    <source>
        <dbReference type="EMBL" id="KAF2683372.1"/>
    </source>
</evidence>
<evidence type="ECO:0000256" key="1">
    <source>
        <dbReference type="ARBA" id="ARBA00022737"/>
    </source>
</evidence>
<name>A0A6G1IYP6_9PLEO</name>
<dbReference type="Pfam" id="PF24883">
    <property type="entry name" value="NPHP3_N"/>
    <property type="match status" value="1"/>
</dbReference>
<dbReference type="EMBL" id="MU005584">
    <property type="protein sequence ID" value="KAF2683372.1"/>
    <property type="molecule type" value="Genomic_DNA"/>
</dbReference>
<dbReference type="InterPro" id="IPR027417">
    <property type="entry name" value="P-loop_NTPase"/>
</dbReference>
<dbReference type="PANTHER" id="PTHR10039:SF17">
    <property type="entry name" value="FUNGAL STAND N-TERMINAL GOODBYE DOMAIN-CONTAINING PROTEIN-RELATED"/>
    <property type="match status" value="1"/>
</dbReference>
<dbReference type="Gene3D" id="3.40.50.300">
    <property type="entry name" value="P-loop containing nucleotide triphosphate hydrolases"/>
    <property type="match status" value="1"/>
</dbReference>
<evidence type="ECO:0000313" key="4">
    <source>
        <dbReference type="Proteomes" id="UP000799291"/>
    </source>
</evidence>
<dbReference type="InterPro" id="IPR056884">
    <property type="entry name" value="NPHP3-like_N"/>
</dbReference>
<gene>
    <name evidence="3" type="ORF">K458DRAFT_389989</name>
</gene>
<keyword evidence="4" id="KW-1185">Reference proteome</keyword>
<sequence>MQEAFACCAVQVAESNPHYAEHVAAKLREDAVKPRDFPTWTRFFTSVFTSTAKSMDRLYLVFDGLDEIEDAEKELLVDFLKEVREEKAAISVLVTSRPEESPAIERLEPSIIDITRERISADLKALVKHRIGTLPRLKKFRPMSKKAVIRKVARHADCMLYVEHMLRGLSDLGREDMVFRALETMPASLTDLYKLLLDECGHDRSDDQFQILKTLFAWLAFSDKAPELKDGWQVVEPALPDSETTLDLEGEIIGRSSRILELSQSNLANEDLFEDAEDVTDQDSVDGASSLAEDYVPGEPIAFSLLTF</sequence>
<reference evidence="3" key="1">
    <citation type="journal article" date="2020" name="Stud. Mycol.">
        <title>101 Dothideomycetes genomes: a test case for predicting lifestyles and emergence of pathogens.</title>
        <authorList>
            <person name="Haridas S."/>
            <person name="Albert R."/>
            <person name="Binder M."/>
            <person name="Bloem J."/>
            <person name="Labutti K."/>
            <person name="Salamov A."/>
            <person name="Andreopoulos B."/>
            <person name="Baker S."/>
            <person name="Barry K."/>
            <person name="Bills G."/>
            <person name="Bluhm B."/>
            <person name="Cannon C."/>
            <person name="Castanera R."/>
            <person name="Culley D."/>
            <person name="Daum C."/>
            <person name="Ezra D."/>
            <person name="Gonzalez J."/>
            <person name="Henrissat B."/>
            <person name="Kuo A."/>
            <person name="Liang C."/>
            <person name="Lipzen A."/>
            <person name="Lutzoni F."/>
            <person name="Magnuson J."/>
            <person name="Mondo S."/>
            <person name="Nolan M."/>
            <person name="Ohm R."/>
            <person name="Pangilinan J."/>
            <person name="Park H.-J."/>
            <person name="Ramirez L."/>
            <person name="Alfaro M."/>
            <person name="Sun H."/>
            <person name="Tritt A."/>
            <person name="Yoshinaga Y."/>
            <person name="Zwiers L.-H."/>
            <person name="Turgeon B."/>
            <person name="Goodwin S."/>
            <person name="Spatafora J."/>
            <person name="Crous P."/>
            <person name="Grigoriev I."/>
        </authorList>
    </citation>
    <scope>NUCLEOTIDE SEQUENCE</scope>
    <source>
        <strain evidence="3">CBS 122367</strain>
    </source>
</reference>
<dbReference type="OrthoDB" id="448455at2759"/>
<organism evidence="3 4">
    <name type="scientific">Lentithecium fluviatile CBS 122367</name>
    <dbReference type="NCBI Taxonomy" id="1168545"/>
    <lineage>
        <taxon>Eukaryota</taxon>
        <taxon>Fungi</taxon>
        <taxon>Dikarya</taxon>
        <taxon>Ascomycota</taxon>
        <taxon>Pezizomycotina</taxon>
        <taxon>Dothideomycetes</taxon>
        <taxon>Pleosporomycetidae</taxon>
        <taxon>Pleosporales</taxon>
        <taxon>Massarineae</taxon>
        <taxon>Lentitheciaceae</taxon>
        <taxon>Lentithecium</taxon>
    </lineage>
</organism>
<accession>A0A6G1IYP6</accession>
<dbReference type="PANTHER" id="PTHR10039">
    <property type="entry name" value="AMELOGENIN"/>
    <property type="match status" value="1"/>
</dbReference>
<protein>
    <recommendedName>
        <fullName evidence="2">Nephrocystin 3-like N-terminal domain-containing protein</fullName>
    </recommendedName>
</protein>
<dbReference type="Proteomes" id="UP000799291">
    <property type="component" value="Unassembled WGS sequence"/>
</dbReference>
<proteinExistence type="predicted"/>
<dbReference type="AlphaFoldDB" id="A0A6G1IYP6"/>
<feature type="domain" description="Nephrocystin 3-like N-terminal" evidence="2">
    <location>
        <begin position="3"/>
        <end position="97"/>
    </location>
</feature>
<keyword evidence="1" id="KW-0677">Repeat</keyword>
<evidence type="ECO:0000259" key="2">
    <source>
        <dbReference type="Pfam" id="PF24883"/>
    </source>
</evidence>